<sequence length="59" mass="6879">MQVGSIILNCANPLTVSCCLRQPRIAFGATRFRYNEIPMQILFVRRDSVILIFRRTFEC</sequence>
<gene>
    <name evidence="1" type="ORF">DIT97_10825</name>
</gene>
<evidence type="ECO:0000313" key="2">
    <source>
        <dbReference type="Proteomes" id="UP000263642"/>
    </source>
</evidence>
<protein>
    <submittedName>
        <fullName evidence="1">Uncharacterized protein</fullName>
    </submittedName>
</protein>
<organism evidence="1 2">
    <name type="scientific">Gimesia maris</name>
    <dbReference type="NCBI Taxonomy" id="122"/>
    <lineage>
        <taxon>Bacteria</taxon>
        <taxon>Pseudomonadati</taxon>
        <taxon>Planctomycetota</taxon>
        <taxon>Planctomycetia</taxon>
        <taxon>Planctomycetales</taxon>
        <taxon>Planctomycetaceae</taxon>
        <taxon>Gimesia</taxon>
    </lineage>
</organism>
<name>A0A3D3R4J5_9PLAN</name>
<evidence type="ECO:0000313" key="1">
    <source>
        <dbReference type="EMBL" id="HCO23516.1"/>
    </source>
</evidence>
<accession>A0A3D3R4J5</accession>
<dbReference type="Proteomes" id="UP000263642">
    <property type="component" value="Unassembled WGS sequence"/>
</dbReference>
<proteinExistence type="predicted"/>
<dbReference type="EMBL" id="DQAY01000059">
    <property type="protein sequence ID" value="HCO23516.1"/>
    <property type="molecule type" value="Genomic_DNA"/>
</dbReference>
<comment type="caution">
    <text evidence="1">The sequence shown here is derived from an EMBL/GenBank/DDBJ whole genome shotgun (WGS) entry which is preliminary data.</text>
</comment>
<reference evidence="1 2" key="1">
    <citation type="journal article" date="2018" name="Nat. Biotechnol.">
        <title>A standardized bacterial taxonomy based on genome phylogeny substantially revises the tree of life.</title>
        <authorList>
            <person name="Parks D.H."/>
            <person name="Chuvochina M."/>
            <person name="Waite D.W."/>
            <person name="Rinke C."/>
            <person name="Skarshewski A."/>
            <person name="Chaumeil P.A."/>
            <person name="Hugenholtz P."/>
        </authorList>
    </citation>
    <scope>NUCLEOTIDE SEQUENCE [LARGE SCALE GENOMIC DNA]</scope>
    <source>
        <strain evidence="1">UBA9375</strain>
    </source>
</reference>
<dbReference type="AlphaFoldDB" id="A0A3D3R4J5"/>